<sequence length="70" mass="7613">MLALCTTVTFLRLLSLAYLNAYSATRFEASSVISLMLCTTPSTISCSMPEYSPSVFSRIVTTSTLSYSVL</sequence>
<evidence type="ECO:0000256" key="1">
    <source>
        <dbReference type="SAM" id="SignalP"/>
    </source>
</evidence>
<dbReference type="EMBL" id="GGFL01011374">
    <property type="protein sequence ID" value="MBW75552.1"/>
    <property type="molecule type" value="Transcribed_RNA"/>
</dbReference>
<evidence type="ECO:0000313" key="2">
    <source>
        <dbReference type="EMBL" id="MBW75552.1"/>
    </source>
</evidence>
<accession>A0A2M4DD90</accession>
<reference evidence="2" key="1">
    <citation type="submission" date="2018-01" db="EMBL/GenBank/DDBJ databases">
        <title>An insight into the sialome of Amazonian anophelines.</title>
        <authorList>
            <person name="Ribeiro J.M."/>
            <person name="Scarpassa V."/>
            <person name="Calvo E."/>
        </authorList>
    </citation>
    <scope>NUCLEOTIDE SEQUENCE</scope>
</reference>
<organism evidence="2">
    <name type="scientific">Anopheles darlingi</name>
    <name type="common">Mosquito</name>
    <dbReference type="NCBI Taxonomy" id="43151"/>
    <lineage>
        <taxon>Eukaryota</taxon>
        <taxon>Metazoa</taxon>
        <taxon>Ecdysozoa</taxon>
        <taxon>Arthropoda</taxon>
        <taxon>Hexapoda</taxon>
        <taxon>Insecta</taxon>
        <taxon>Pterygota</taxon>
        <taxon>Neoptera</taxon>
        <taxon>Endopterygota</taxon>
        <taxon>Diptera</taxon>
        <taxon>Nematocera</taxon>
        <taxon>Culicoidea</taxon>
        <taxon>Culicidae</taxon>
        <taxon>Anophelinae</taxon>
        <taxon>Anopheles</taxon>
    </lineage>
</organism>
<name>A0A2M4DD90_ANODA</name>
<feature type="signal peptide" evidence="1">
    <location>
        <begin position="1"/>
        <end position="24"/>
    </location>
</feature>
<protein>
    <submittedName>
        <fullName evidence="2">Putative secreted protein</fullName>
    </submittedName>
</protein>
<dbReference type="AlphaFoldDB" id="A0A2M4DD90"/>
<proteinExistence type="predicted"/>
<feature type="chain" id="PRO_5014805175" evidence="1">
    <location>
        <begin position="25"/>
        <end position="70"/>
    </location>
</feature>
<keyword evidence="1" id="KW-0732">Signal</keyword>